<dbReference type="PIRSF" id="PIRSF006257">
    <property type="entry name" value="UCP006257"/>
    <property type="match status" value="1"/>
</dbReference>
<accession>A0A5S3WF18</accession>
<dbReference type="OrthoDB" id="8794567at2"/>
<dbReference type="InterPro" id="IPR036814">
    <property type="entry name" value="YqcC-like_sf"/>
</dbReference>
<sequence>MDHPVWRLLDELEHTLRQAELWQATPVPVEALRSTQPFCCDTLRFEQWLQFVFVVKMRALLQSGSALPANMAIAPMAEVSLAQHPQLAVLLSVLQRLDLAVSE</sequence>
<organism evidence="2 3">
    <name type="scientific">Pseudoalteromonas rubra</name>
    <dbReference type="NCBI Taxonomy" id="43658"/>
    <lineage>
        <taxon>Bacteria</taxon>
        <taxon>Pseudomonadati</taxon>
        <taxon>Pseudomonadota</taxon>
        <taxon>Gammaproteobacteria</taxon>
        <taxon>Alteromonadales</taxon>
        <taxon>Pseudoalteromonadaceae</taxon>
        <taxon>Pseudoalteromonas</taxon>
    </lineage>
</organism>
<dbReference type="PANTHER" id="PTHR39586:SF1">
    <property type="entry name" value="CYTOPLASMIC PROTEIN"/>
    <property type="match status" value="1"/>
</dbReference>
<evidence type="ECO:0000259" key="1">
    <source>
        <dbReference type="Pfam" id="PF04287"/>
    </source>
</evidence>
<protein>
    <recommendedName>
        <fullName evidence="1">YqcC-like domain-containing protein</fullName>
    </recommendedName>
</protein>
<proteinExistence type="predicted"/>
<dbReference type="GO" id="GO:0044010">
    <property type="term" value="P:single-species biofilm formation"/>
    <property type="evidence" value="ECO:0007669"/>
    <property type="project" value="TreeGrafter"/>
</dbReference>
<reference evidence="3" key="2">
    <citation type="submission" date="2019-06" db="EMBL/GenBank/DDBJ databases">
        <title>Co-occurence of chitin degradation, pigmentation and bioactivity in marine Pseudoalteromonas.</title>
        <authorList>
            <person name="Sonnenschein E.C."/>
            <person name="Bech P.K."/>
        </authorList>
    </citation>
    <scope>NUCLEOTIDE SEQUENCE [LARGE SCALE GENOMIC DNA]</scope>
    <source>
        <strain evidence="3">S2676</strain>
    </source>
</reference>
<dbReference type="InterPro" id="IPR023376">
    <property type="entry name" value="YqcC-like_dom"/>
</dbReference>
<name>A0A5S3WF18_9GAMM</name>
<dbReference type="Gene3D" id="1.20.1440.40">
    <property type="entry name" value="YqcC-like"/>
    <property type="match status" value="1"/>
</dbReference>
<dbReference type="RefSeq" id="WP_138553526.1">
    <property type="nucleotide sequence ID" value="NZ_PNCH01000077.1"/>
</dbReference>
<evidence type="ECO:0000313" key="3">
    <source>
        <dbReference type="Proteomes" id="UP000310249"/>
    </source>
</evidence>
<dbReference type="SUPFAM" id="SSF158452">
    <property type="entry name" value="YqcC-like"/>
    <property type="match status" value="1"/>
</dbReference>
<gene>
    <name evidence="2" type="ORF">CWB99_22565</name>
</gene>
<dbReference type="Pfam" id="PF04287">
    <property type="entry name" value="DUF446"/>
    <property type="match status" value="1"/>
</dbReference>
<reference evidence="2 3" key="1">
    <citation type="submission" date="2018-01" db="EMBL/GenBank/DDBJ databases">
        <authorList>
            <person name="Paulsen S."/>
            <person name="Gram L.K."/>
        </authorList>
    </citation>
    <scope>NUCLEOTIDE SEQUENCE [LARGE SCALE GENOMIC DNA]</scope>
    <source>
        <strain evidence="2 3">S2676</strain>
    </source>
</reference>
<dbReference type="EMBL" id="PNCI01000076">
    <property type="protein sequence ID" value="TMP23985.1"/>
    <property type="molecule type" value="Genomic_DNA"/>
</dbReference>
<dbReference type="PANTHER" id="PTHR39586">
    <property type="entry name" value="CYTOPLASMIC PROTEIN-RELATED"/>
    <property type="match status" value="1"/>
</dbReference>
<dbReference type="InterPro" id="IPR007384">
    <property type="entry name" value="UCP006257"/>
</dbReference>
<evidence type="ECO:0000313" key="2">
    <source>
        <dbReference type="EMBL" id="TMP23985.1"/>
    </source>
</evidence>
<dbReference type="AlphaFoldDB" id="A0A5S3WF18"/>
<dbReference type="Proteomes" id="UP000310249">
    <property type="component" value="Unassembled WGS sequence"/>
</dbReference>
<feature type="domain" description="YqcC-like" evidence="1">
    <location>
        <begin position="7"/>
        <end position="98"/>
    </location>
</feature>
<comment type="caution">
    <text evidence="2">The sequence shown here is derived from an EMBL/GenBank/DDBJ whole genome shotgun (WGS) entry which is preliminary data.</text>
</comment>